<evidence type="ECO:0008006" key="7">
    <source>
        <dbReference type="Google" id="ProtNLM"/>
    </source>
</evidence>
<dbReference type="InterPro" id="IPR026960">
    <property type="entry name" value="RVT-Znf"/>
</dbReference>
<gene>
    <name evidence="5" type="ORF">TIFTF001_039591</name>
</gene>
<feature type="domain" description="C-JID" evidence="4">
    <location>
        <begin position="36"/>
        <end position="62"/>
    </location>
</feature>
<dbReference type="Proteomes" id="UP001187192">
    <property type="component" value="Unassembled WGS sequence"/>
</dbReference>
<evidence type="ECO:0000259" key="3">
    <source>
        <dbReference type="Pfam" id="PF13966"/>
    </source>
</evidence>
<dbReference type="Pfam" id="PF20160">
    <property type="entry name" value="C-JID"/>
    <property type="match status" value="1"/>
</dbReference>
<keyword evidence="6" id="KW-1185">Reference proteome</keyword>
<evidence type="ECO:0000313" key="6">
    <source>
        <dbReference type="Proteomes" id="UP001187192"/>
    </source>
</evidence>
<name>A0AA88JG07_FICCA</name>
<organism evidence="5 6">
    <name type="scientific">Ficus carica</name>
    <name type="common">Common fig</name>
    <dbReference type="NCBI Taxonomy" id="3494"/>
    <lineage>
        <taxon>Eukaryota</taxon>
        <taxon>Viridiplantae</taxon>
        <taxon>Streptophyta</taxon>
        <taxon>Embryophyta</taxon>
        <taxon>Tracheophyta</taxon>
        <taxon>Spermatophyta</taxon>
        <taxon>Magnoliopsida</taxon>
        <taxon>eudicotyledons</taxon>
        <taxon>Gunneridae</taxon>
        <taxon>Pentapetalae</taxon>
        <taxon>rosids</taxon>
        <taxon>fabids</taxon>
        <taxon>Rosales</taxon>
        <taxon>Moraceae</taxon>
        <taxon>Ficeae</taxon>
        <taxon>Ficus</taxon>
    </lineage>
</organism>
<keyword evidence="1" id="KW-0433">Leucine-rich repeat</keyword>
<accession>A0AA88JG07</accession>
<evidence type="ECO:0000313" key="5">
    <source>
        <dbReference type="EMBL" id="GMN70551.1"/>
    </source>
</evidence>
<keyword evidence="2" id="KW-0677">Repeat</keyword>
<proteinExistence type="predicted"/>
<evidence type="ECO:0000256" key="2">
    <source>
        <dbReference type="ARBA" id="ARBA00022737"/>
    </source>
</evidence>
<feature type="domain" description="Reverse transcriptase zinc-binding" evidence="3">
    <location>
        <begin position="68"/>
        <end position="130"/>
    </location>
</feature>
<reference evidence="5" key="1">
    <citation type="submission" date="2023-07" db="EMBL/GenBank/DDBJ databases">
        <title>draft genome sequence of fig (Ficus carica).</title>
        <authorList>
            <person name="Takahashi T."/>
            <person name="Nishimura K."/>
        </authorList>
    </citation>
    <scope>NUCLEOTIDE SEQUENCE</scope>
</reference>
<sequence length="254" mass="29365">MNKLLFARLHTETRHEQPRPKRKRQVGLLEVLVCYPGDEIPEWFSYQNVGCSINMKLPPLWKQLCEKLLSSNIQQRHKELWLLLLWDILPVREVLNRQMDVVDTTCPICGMVLESASHLFLYCRSVQPLWFMSRWGLRTDSLCDSMASFLKLILFGDPNSNTHFDGEFLLYASILVDAIWLARNKLVHGVKGFHKADIHSSVQAQFSHIIQLDHLGSCNCVSRSTTRDSDYTAESYPKIAKFSDSCNMTMLIYI</sequence>
<evidence type="ECO:0000259" key="4">
    <source>
        <dbReference type="Pfam" id="PF20160"/>
    </source>
</evidence>
<dbReference type="EMBL" id="BTGU01001177">
    <property type="protein sequence ID" value="GMN70551.1"/>
    <property type="molecule type" value="Genomic_DNA"/>
</dbReference>
<evidence type="ECO:0000256" key="1">
    <source>
        <dbReference type="ARBA" id="ARBA00022614"/>
    </source>
</evidence>
<dbReference type="AlphaFoldDB" id="A0AA88JG07"/>
<comment type="caution">
    <text evidence="5">The sequence shown here is derived from an EMBL/GenBank/DDBJ whole genome shotgun (WGS) entry which is preliminary data.</text>
</comment>
<dbReference type="Pfam" id="PF13966">
    <property type="entry name" value="zf-RVT"/>
    <property type="match status" value="1"/>
</dbReference>
<protein>
    <recommendedName>
        <fullName evidence="7">Reverse transcriptase zinc-binding domain-containing protein</fullName>
    </recommendedName>
</protein>
<dbReference type="InterPro" id="IPR045344">
    <property type="entry name" value="C-JID"/>
</dbReference>